<dbReference type="GO" id="GO:0005506">
    <property type="term" value="F:iron ion binding"/>
    <property type="evidence" value="ECO:0007669"/>
    <property type="project" value="InterPro"/>
</dbReference>
<dbReference type="STRING" id="28173.VIBNI_A1030"/>
<dbReference type="InterPro" id="IPR001128">
    <property type="entry name" value="Cyt_P450"/>
</dbReference>
<protein>
    <submittedName>
        <fullName evidence="4">Putative Cytochrome P450</fullName>
    </submittedName>
</protein>
<keyword evidence="3" id="KW-0479">Metal-binding</keyword>
<dbReference type="Pfam" id="PF00067">
    <property type="entry name" value="p450"/>
    <property type="match status" value="1"/>
</dbReference>
<dbReference type="Proteomes" id="UP000016895">
    <property type="component" value="Chromosome 1"/>
</dbReference>
<organism evidence="4 5">
    <name type="scientific">Vibrio nigripulchritudo</name>
    <dbReference type="NCBI Taxonomy" id="28173"/>
    <lineage>
        <taxon>Bacteria</taxon>
        <taxon>Pseudomonadati</taxon>
        <taxon>Pseudomonadota</taxon>
        <taxon>Gammaproteobacteria</taxon>
        <taxon>Vibrionales</taxon>
        <taxon>Vibrionaceae</taxon>
        <taxon>Vibrio</taxon>
    </lineage>
</organism>
<accession>U4KAC2</accession>
<keyword evidence="5" id="KW-1185">Reference proteome</keyword>
<evidence type="ECO:0000313" key="5">
    <source>
        <dbReference type="Proteomes" id="UP000016895"/>
    </source>
</evidence>
<dbReference type="GO" id="GO:0004497">
    <property type="term" value="F:monooxygenase activity"/>
    <property type="evidence" value="ECO:0007669"/>
    <property type="project" value="UniProtKB-KW"/>
</dbReference>
<comment type="similarity">
    <text evidence="2 3">Belongs to the cytochrome P450 family.</text>
</comment>
<evidence type="ECO:0000256" key="3">
    <source>
        <dbReference type="RuleBase" id="RU000461"/>
    </source>
</evidence>
<dbReference type="PRINTS" id="PR00359">
    <property type="entry name" value="BP450"/>
</dbReference>
<dbReference type="CDD" id="cd20612">
    <property type="entry name" value="CYP_LDS-like_C"/>
    <property type="match status" value="1"/>
</dbReference>
<dbReference type="AlphaFoldDB" id="U4KAC2"/>
<dbReference type="PROSITE" id="PS00086">
    <property type="entry name" value="CYTOCHROME_P450"/>
    <property type="match status" value="1"/>
</dbReference>
<keyword evidence="3" id="KW-0408">Iron</keyword>
<keyword evidence="3" id="KW-0349">Heme</keyword>
<proteinExistence type="inferred from homology"/>
<gene>
    <name evidence="4" type="ORF">VIBNI_A1030</name>
</gene>
<dbReference type="GO" id="GO:0020037">
    <property type="term" value="F:heme binding"/>
    <property type="evidence" value="ECO:0007669"/>
    <property type="project" value="InterPro"/>
</dbReference>
<dbReference type="KEGG" id="vni:VIBNI_A1030"/>
<evidence type="ECO:0000256" key="1">
    <source>
        <dbReference type="ARBA" id="ARBA00001971"/>
    </source>
</evidence>
<dbReference type="PANTHER" id="PTHR46696">
    <property type="entry name" value="P450, PUTATIVE (EUROFUNG)-RELATED"/>
    <property type="match status" value="1"/>
</dbReference>
<dbReference type="InterPro" id="IPR017972">
    <property type="entry name" value="Cyt_P450_CS"/>
</dbReference>
<reference evidence="4 5" key="1">
    <citation type="journal article" date="2013" name="ISME J.">
        <title>Comparative genomics of pathogenic lineages of Vibrio nigripulchritudo identifies virulence-associated traits.</title>
        <authorList>
            <person name="Goudenege D."/>
            <person name="Labreuche Y."/>
            <person name="Krin E."/>
            <person name="Ansquer D."/>
            <person name="Mangenot S."/>
            <person name="Calteau A."/>
            <person name="Medigue C."/>
            <person name="Mazel D."/>
            <person name="Polz M.F."/>
            <person name="Le Roux F."/>
        </authorList>
    </citation>
    <scope>NUCLEOTIDE SEQUENCE [LARGE SCALE GENOMIC DNA]</scope>
    <source>
        <strain evidence="5">SnF1</strain>
    </source>
</reference>
<dbReference type="eggNOG" id="COG2124">
    <property type="taxonomic scope" value="Bacteria"/>
</dbReference>
<dbReference type="InterPro" id="IPR002397">
    <property type="entry name" value="Cyt_P450_B"/>
</dbReference>
<name>U4KAC2_9VIBR</name>
<sequence>MGCLKTSVNRMKRRLSPFTRQLRLLAEIMSITTRLKEWASNNVPLVFSILRFIQPNVIYKNNAVITRFKDVQEALSRPNELGVTYAEKMRIITDGKNFFLGMDDIPDYTRDVSNMRLVARRDDLEKIVNPMTEKMARVIMEKSSGRIELVSELTSVVPSQFTAEYLGVSGLEPKTLFDWTCNLFQYLFYPDCPKEVEDAAIRDAAGLRAHIDELIKQRKQQPEKDDVLGRCLKLQESGTPGMTDIDIRNNLIGIIIGLVPTTSKCVIQVLDYLLDRPELYKQAQRAAHLDDMHTLQQFVLETLRFTPFGAGLLRTANCDYTIAKGTWRAKKIKKGSQVFVATQSAMMDGRDVSSPKSFKLDRPRHIYMHFGYGMHTCFGQYINLIQIPNILKAILKCEHVQRAAGKEGQVTYRQPYPISLTVTHEVMTRPAVKTKQESKEAEPSKVA</sequence>
<comment type="cofactor">
    <cofactor evidence="1">
        <name>heme</name>
        <dbReference type="ChEBI" id="CHEBI:30413"/>
    </cofactor>
</comment>
<dbReference type="SUPFAM" id="SSF48264">
    <property type="entry name" value="Cytochrome P450"/>
    <property type="match status" value="1"/>
</dbReference>
<dbReference type="PATRIC" id="fig|1260221.3.peg.992"/>
<dbReference type="Gene3D" id="1.10.630.10">
    <property type="entry name" value="Cytochrome P450"/>
    <property type="match status" value="1"/>
</dbReference>
<dbReference type="GO" id="GO:0016705">
    <property type="term" value="F:oxidoreductase activity, acting on paired donors, with incorporation or reduction of molecular oxygen"/>
    <property type="evidence" value="ECO:0007669"/>
    <property type="project" value="InterPro"/>
</dbReference>
<evidence type="ECO:0000256" key="2">
    <source>
        <dbReference type="ARBA" id="ARBA00010617"/>
    </source>
</evidence>
<dbReference type="InterPro" id="IPR036396">
    <property type="entry name" value="Cyt_P450_sf"/>
</dbReference>
<dbReference type="PANTHER" id="PTHR46696:SF1">
    <property type="entry name" value="CYTOCHROME P450 YJIB-RELATED"/>
    <property type="match status" value="1"/>
</dbReference>
<keyword evidence="3" id="KW-0560">Oxidoreductase</keyword>
<keyword evidence="3" id="KW-0503">Monooxygenase</keyword>
<evidence type="ECO:0000313" key="4">
    <source>
        <dbReference type="EMBL" id="CCO57182.1"/>
    </source>
</evidence>
<dbReference type="EMBL" id="FO203526">
    <property type="protein sequence ID" value="CCO57182.1"/>
    <property type="molecule type" value="Genomic_DNA"/>
</dbReference>